<evidence type="ECO:0000313" key="1">
    <source>
        <dbReference type="EMBL" id="KAI7942137.1"/>
    </source>
</evidence>
<reference evidence="1 2" key="3">
    <citation type="journal article" date="2022" name="Microbiol. Spectr.">
        <title>Folding features and dynamics of 3D genome architecture in plant fungal pathogens.</title>
        <authorList>
            <person name="Xia C."/>
        </authorList>
    </citation>
    <scope>NUCLEOTIDE SEQUENCE [LARGE SCALE GENOMIC DNA]</scope>
    <source>
        <strain evidence="1 2">93-210</strain>
    </source>
</reference>
<protein>
    <submittedName>
        <fullName evidence="1">Uncharacterized protein</fullName>
    </submittedName>
</protein>
<dbReference type="EMBL" id="CM045876">
    <property type="protein sequence ID" value="KAI7942137.1"/>
    <property type="molecule type" value="Genomic_DNA"/>
</dbReference>
<gene>
    <name evidence="1" type="ORF">MJO28_012164</name>
</gene>
<evidence type="ECO:0000313" key="2">
    <source>
        <dbReference type="Proteomes" id="UP001060170"/>
    </source>
</evidence>
<accession>A0ACC0DZE2</accession>
<organism evidence="1 2">
    <name type="scientific">Puccinia striiformis f. sp. tritici</name>
    <dbReference type="NCBI Taxonomy" id="168172"/>
    <lineage>
        <taxon>Eukaryota</taxon>
        <taxon>Fungi</taxon>
        <taxon>Dikarya</taxon>
        <taxon>Basidiomycota</taxon>
        <taxon>Pucciniomycotina</taxon>
        <taxon>Pucciniomycetes</taxon>
        <taxon>Pucciniales</taxon>
        <taxon>Pucciniaceae</taxon>
        <taxon>Puccinia</taxon>
    </lineage>
</organism>
<sequence length="883" mass="98470">MVNRRTNQQQQQEPKDMEQQQQQQQSTKRRRYRIPRSCDRCRTSKIKCVYEDGQCTACVNIGVICTFANPGSLRERPPTRKDVEHLQARIRSLERLIHAVDPTCDLSNLPEPPQPQPSNLRLGRNRPSTSSLTLPENIHPVRNYTHTNPSNQTSPPQETSSGNALKTLFNPTHFQLSDSATNLLPSLSKLEDLSPVDKIIRHEHQKLTYGNSAFYPPPDLQQSLLEIYFQYVHPLLRIIHPASFIQDFKAGRGETDDGFKALCLIIFSVASRFSQDPRVYLDLEGNPHPSLQTAGLRYCISAGCYLLRPIPSPATFYELQAFALMVIYSLGAVSPGLLWCILGVALQRAQIAGAHQEDNVRWASSPIENHYRRKVFFLLYEFDYVISSNLGKPAYMQESDFDVLPGDAELDREFEVCANPFLKTNGSEKSTPDWVVDEMFQAYNMMKSSLGGLKNLLPVINVLHAQRDDHSGAKLSGCIKSLIQQLDSSMTNCFEKIVVKINLHHPTPNLMSDAALLSSVAITSWYHEFRVLLNQVLFNSKEKSSRMHESIIKEEGGGGGIPGPSSSTKTILRKSRNPYLDICVQSSRAIISLINQLHQRELLAYGFFWIPLRVKNALVILICSLVKQRKSLSEDDRKSRCLEITLGIQILNALAPSTFLAGKCSEMAIQLYESAIQYNQQHANNNKSKRSSTSASFSPTASSSPSTSLSGPATTKLSQSTSSTTKDRSFSLPDYPALPHDPQTNNNQNPSISPFNSSTSLSSSTSSSSVPSFSRTNQQNLQQQPNPNFEDMIDRNWWTNQFLTTPISTSTPMTTTSQINTSFPNFNPDNFPVTGTPTNAPSDPSMFNLDDPNFDILNFWPMTTTTSNSKASDPISAPTSSSA</sequence>
<comment type="caution">
    <text evidence="1">The sequence shown here is derived from an EMBL/GenBank/DDBJ whole genome shotgun (WGS) entry which is preliminary data.</text>
</comment>
<dbReference type="Proteomes" id="UP001060170">
    <property type="component" value="Chromosome 12"/>
</dbReference>
<proteinExistence type="predicted"/>
<reference evidence="2" key="2">
    <citation type="journal article" date="2018" name="Mol. Plant Microbe Interact.">
        <title>Genome sequence resources for the wheat stripe rust pathogen (Puccinia striiformis f. sp. tritici) and the barley stripe rust pathogen (Puccinia striiformis f. sp. hordei).</title>
        <authorList>
            <person name="Xia C."/>
            <person name="Wang M."/>
            <person name="Yin C."/>
            <person name="Cornejo O.E."/>
            <person name="Hulbert S.H."/>
            <person name="Chen X."/>
        </authorList>
    </citation>
    <scope>NUCLEOTIDE SEQUENCE [LARGE SCALE GENOMIC DNA]</scope>
    <source>
        <strain evidence="2">93-210</strain>
    </source>
</reference>
<name>A0ACC0DZE2_9BASI</name>
<keyword evidence="2" id="KW-1185">Reference proteome</keyword>
<reference evidence="2" key="1">
    <citation type="journal article" date="2018" name="BMC Genomics">
        <title>Genomic insights into host adaptation between the wheat stripe rust pathogen (Puccinia striiformis f. sp. tritici) and the barley stripe rust pathogen (Puccinia striiformis f. sp. hordei).</title>
        <authorList>
            <person name="Xia C."/>
            <person name="Wang M."/>
            <person name="Yin C."/>
            <person name="Cornejo O.E."/>
            <person name="Hulbert S.H."/>
            <person name="Chen X."/>
        </authorList>
    </citation>
    <scope>NUCLEOTIDE SEQUENCE [LARGE SCALE GENOMIC DNA]</scope>
    <source>
        <strain evidence="2">93-210</strain>
    </source>
</reference>